<accession>A0A1B3ZF84</accession>
<dbReference type="STRING" id="1560345.AWL63_21130"/>
<gene>
    <name evidence="2" type="ORF">AWL63_21130</name>
</gene>
<organism evidence="2 3">
    <name type="scientific">Sphingomonas panacis</name>
    <dbReference type="NCBI Taxonomy" id="1560345"/>
    <lineage>
        <taxon>Bacteria</taxon>
        <taxon>Pseudomonadati</taxon>
        <taxon>Pseudomonadota</taxon>
        <taxon>Alphaproteobacteria</taxon>
        <taxon>Sphingomonadales</taxon>
        <taxon>Sphingomonadaceae</taxon>
        <taxon>Sphingomonas</taxon>
    </lineage>
</organism>
<dbReference type="AlphaFoldDB" id="A0A1B3ZF84"/>
<dbReference type="InterPro" id="IPR027417">
    <property type="entry name" value="P-loop_NTPase"/>
</dbReference>
<dbReference type="SUPFAM" id="SSF52540">
    <property type="entry name" value="P-loop containing nucleoside triphosphate hydrolases"/>
    <property type="match status" value="1"/>
</dbReference>
<dbReference type="SMART" id="SM00382">
    <property type="entry name" value="AAA"/>
    <property type="match status" value="1"/>
</dbReference>
<proteinExistence type="predicted"/>
<dbReference type="Pfam" id="PF13304">
    <property type="entry name" value="AAA_21"/>
    <property type="match status" value="1"/>
</dbReference>
<dbReference type="PANTHER" id="PTHR32182">
    <property type="entry name" value="DNA REPLICATION AND REPAIR PROTEIN RECF"/>
    <property type="match status" value="1"/>
</dbReference>
<dbReference type="GO" id="GO:0006302">
    <property type="term" value="P:double-strand break repair"/>
    <property type="evidence" value="ECO:0007669"/>
    <property type="project" value="TreeGrafter"/>
</dbReference>
<dbReference type="PANTHER" id="PTHR32182:SF23">
    <property type="entry name" value="ATP BINDING PROTEIN"/>
    <property type="match status" value="1"/>
</dbReference>
<evidence type="ECO:0000313" key="2">
    <source>
        <dbReference type="EMBL" id="AOH86089.1"/>
    </source>
</evidence>
<dbReference type="GO" id="GO:0005524">
    <property type="term" value="F:ATP binding"/>
    <property type="evidence" value="ECO:0007669"/>
    <property type="project" value="InterPro"/>
</dbReference>
<dbReference type="Gene3D" id="3.40.50.300">
    <property type="entry name" value="P-loop containing nucleotide triphosphate hydrolases"/>
    <property type="match status" value="1"/>
</dbReference>
<dbReference type="GO" id="GO:0016887">
    <property type="term" value="F:ATP hydrolysis activity"/>
    <property type="evidence" value="ECO:0007669"/>
    <property type="project" value="InterPro"/>
</dbReference>
<dbReference type="Proteomes" id="UP000094256">
    <property type="component" value="Chromosome"/>
</dbReference>
<dbReference type="OrthoDB" id="9789856at2"/>
<feature type="domain" description="AAA+ ATPase" evidence="1">
    <location>
        <begin position="29"/>
        <end position="358"/>
    </location>
</feature>
<dbReference type="GO" id="GO:0000731">
    <property type="term" value="P:DNA synthesis involved in DNA repair"/>
    <property type="evidence" value="ECO:0007669"/>
    <property type="project" value="TreeGrafter"/>
</dbReference>
<dbReference type="InterPro" id="IPR003593">
    <property type="entry name" value="AAA+_ATPase"/>
</dbReference>
<keyword evidence="3" id="KW-1185">Reference proteome</keyword>
<dbReference type="KEGG" id="span:AWL63_21130"/>
<protein>
    <recommendedName>
        <fullName evidence="1">AAA+ ATPase domain-containing protein</fullName>
    </recommendedName>
</protein>
<evidence type="ECO:0000259" key="1">
    <source>
        <dbReference type="SMART" id="SM00382"/>
    </source>
</evidence>
<sequence>MIPDFNSLLLKSVRIENFRAIDQATIPLHRQLTVLVGDNATGKTTILEAIAVALSSLLRNSTPPSRRGSRVSVEDFRTLIDKDLLGEPQRADDLVISLETNGNEITCHYLLDDTYSDQPRVRQRRDGSSERWFHQLIDTDQTAPVLAYYRDDRGQLHGGDSVYRRQSKGRLGAYHLAFDTRVYFDESVNWFEEAENAELRDQRERGSDFVDRRLMSVRYAVEKLVPEVSELRMLGRPPQLSMTLQSEGQAPRLLTAGQLSSGFRTMVALAMDLARRMADLNPHLEDPTQSPGVVLIDEIDLHLHPRWQQLVVKGLLEAFPNVQFIMSTHSPQVLTTLREDSILKLGWVDGKLKLEQLPSTEGAESGRLLSTVMGVSERPPADVSDFVRALEKYASLLRAGKADTQPALKALQEMQTVSPDDPVLATLDLEKRRLAARRI</sequence>
<dbReference type="RefSeq" id="WP_069206604.1">
    <property type="nucleotide sequence ID" value="NZ_CP014168.1"/>
</dbReference>
<evidence type="ECO:0000313" key="3">
    <source>
        <dbReference type="Proteomes" id="UP000094256"/>
    </source>
</evidence>
<dbReference type="InterPro" id="IPR003959">
    <property type="entry name" value="ATPase_AAA_core"/>
</dbReference>
<dbReference type="EMBL" id="CP014168">
    <property type="protein sequence ID" value="AOH86089.1"/>
    <property type="molecule type" value="Genomic_DNA"/>
</dbReference>
<reference evidence="2 3" key="1">
    <citation type="submission" date="2016-01" db="EMBL/GenBank/DDBJ databases">
        <title>Complete genome and mega plasmid sequence of Sphingomonas panacis DCY99 elicits systemic resistance in rice to Xanthomonas oryzae.</title>
        <authorList>
            <person name="Kim Y.J."/>
            <person name="Yang D.C."/>
            <person name="Sing P."/>
        </authorList>
    </citation>
    <scope>NUCLEOTIDE SEQUENCE [LARGE SCALE GENOMIC DNA]</scope>
    <source>
        <strain evidence="2 3">DCY99</strain>
    </source>
</reference>
<name>A0A1B3ZF84_9SPHN</name>